<protein>
    <submittedName>
        <fullName evidence="2">Metallophosphoesterase</fullName>
    </submittedName>
</protein>
<feature type="domain" description="Calcineurin-like phosphoesterase" evidence="1">
    <location>
        <begin position="1"/>
        <end position="157"/>
    </location>
</feature>
<organism evidence="2">
    <name type="scientific">uncultured prokaryote</name>
    <dbReference type="NCBI Taxonomy" id="198431"/>
    <lineage>
        <taxon>unclassified sequences</taxon>
        <taxon>environmental samples</taxon>
    </lineage>
</organism>
<dbReference type="Pfam" id="PF00149">
    <property type="entry name" value="Metallophos"/>
    <property type="match status" value="1"/>
</dbReference>
<dbReference type="PIRSF" id="PIRSF000883">
    <property type="entry name" value="Pesterase_MJ0912"/>
    <property type="match status" value="1"/>
</dbReference>
<dbReference type="PANTHER" id="PTHR42850">
    <property type="entry name" value="METALLOPHOSPHOESTERASE"/>
    <property type="match status" value="1"/>
</dbReference>
<evidence type="ECO:0000313" key="2">
    <source>
        <dbReference type="EMBL" id="BAL56791.1"/>
    </source>
</evidence>
<dbReference type="GO" id="GO:0016791">
    <property type="term" value="F:phosphatase activity"/>
    <property type="evidence" value="ECO:0007669"/>
    <property type="project" value="TreeGrafter"/>
</dbReference>
<dbReference type="AlphaFoldDB" id="H5SKV5"/>
<dbReference type="InterPro" id="IPR011152">
    <property type="entry name" value="Pesterase_MJ0912"/>
</dbReference>
<dbReference type="InterPro" id="IPR050126">
    <property type="entry name" value="Ap4A_hydrolase"/>
</dbReference>
<dbReference type="SUPFAM" id="SSF56300">
    <property type="entry name" value="Metallo-dependent phosphatases"/>
    <property type="match status" value="1"/>
</dbReference>
<reference evidence="2" key="2">
    <citation type="journal article" date="2012" name="PLoS ONE">
        <title>A Deeply Branching Thermophilic Bacterium with an Ancient Acetyl-CoA Pathway Dominates a Subsurface Ecosystem.</title>
        <authorList>
            <person name="Takami H."/>
            <person name="Noguchi H."/>
            <person name="Takaki Y."/>
            <person name="Uchiyama I."/>
            <person name="Toyoda A."/>
            <person name="Nishi S."/>
            <person name="Chee G.-J."/>
            <person name="Arai W."/>
            <person name="Nunoura T."/>
            <person name="Itoh T."/>
            <person name="Hattori M."/>
            <person name="Takai K."/>
        </authorList>
    </citation>
    <scope>NUCLEOTIDE SEQUENCE</scope>
</reference>
<reference evidence="2" key="1">
    <citation type="journal article" date="2005" name="Environ. Microbiol.">
        <title>Genetic and functional properties of uncultivated thermophilic crenarchaeotes from a subsurface gold mine as revealed by analysis of genome fragments.</title>
        <authorList>
            <person name="Nunoura T."/>
            <person name="Hirayama H."/>
            <person name="Takami H."/>
            <person name="Oida H."/>
            <person name="Nishi S."/>
            <person name="Shimamura S."/>
            <person name="Suzuki Y."/>
            <person name="Inagaki F."/>
            <person name="Takai K."/>
            <person name="Nealson K.H."/>
            <person name="Horikoshi K."/>
        </authorList>
    </citation>
    <scope>NUCLEOTIDE SEQUENCE</scope>
</reference>
<dbReference type="Gene3D" id="3.60.21.10">
    <property type="match status" value="1"/>
</dbReference>
<evidence type="ECO:0000259" key="1">
    <source>
        <dbReference type="Pfam" id="PF00149"/>
    </source>
</evidence>
<accession>H5SKV5</accession>
<gene>
    <name evidence="2" type="ORF">HGMM_F42G09C17</name>
</gene>
<proteinExistence type="predicted"/>
<dbReference type="InterPro" id="IPR004843">
    <property type="entry name" value="Calcineurin-like_PHP"/>
</dbReference>
<dbReference type="CDD" id="cd00838">
    <property type="entry name" value="MPP_superfamily"/>
    <property type="match status" value="1"/>
</dbReference>
<dbReference type="EMBL" id="AP011758">
    <property type="protein sequence ID" value="BAL56791.1"/>
    <property type="molecule type" value="Genomic_DNA"/>
</dbReference>
<sequence>MRYVIFSDVHANIEALAAVLAHATRKRKDAWVFLGDAVGYGAAPNQVVERLRRLKGRLVAVRGNHDRVVLDPNSGIEFFNDHAKLAARWTSIVLHPANRRWLAGLPSGPLWLEPHIVACHGAPQDEDTYIFADTDAIEAFATAPQAWVVFFGHSHVPCMYELRREGGGSSLSFAWLKGAERIELSLSRGSRYLINVGAVGQPRDRDWRPSYGVFDSDRGKLTIYRIVYDAHAARKRILDAGLPQILGDRLVRGY</sequence>
<dbReference type="InterPro" id="IPR029052">
    <property type="entry name" value="Metallo-depent_PP-like"/>
</dbReference>
<dbReference type="PANTHER" id="PTHR42850:SF2">
    <property type="entry name" value="BLL5683 PROTEIN"/>
    <property type="match status" value="1"/>
</dbReference>
<name>H5SKV5_9ZZZZ</name>